<dbReference type="InterPro" id="IPR041577">
    <property type="entry name" value="RT_RNaseH_2"/>
</dbReference>
<dbReference type="InterPro" id="IPR043502">
    <property type="entry name" value="DNA/RNA_pol_sf"/>
</dbReference>
<organism evidence="5 6">
    <name type="scientific">Knipowitschia caucasica</name>
    <name type="common">Caucasian dwarf goby</name>
    <name type="synonym">Pomatoschistus caucasicus</name>
    <dbReference type="NCBI Taxonomy" id="637954"/>
    <lineage>
        <taxon>Eukaryota</taxon>
        <taxon>Metazoa</taxon>
        <taxon>Chordata</taxon>
        <taxon>Craniata</taxon>
        <taxon>Vertebrata</taxon>
        <taxon>Euteleostomi</taxon>
        <taxon>Actinopterygii</taxon>
        <taxon>Neopterygii</taxon>
        <taxon>Teleostei</taxon>
        <taxon>Neoteleostei</taxon>
        <taxon>Acanthomorphata</taxon>
        <taxon>Gobiaria</taxon>
        <taxon>Gobiiformes</taxon>
        <taxon>Gobioidei</taxon>
        <taxon>Gobiidae</taxon>
        <taxon>Gobiinae</taxon>
        <taxon>Knipowitschia</taxon>
    </lineage>
</organism>
<feature type="compositionally biased region" description="Polar residues" evidence="3">
    <location>
        <begin position="711"/>
        <end position="738"/>
    </location>
</feature>
<dbReference type="PANTHER" id="PTHR37984:SF14">
    <property type="entry name" value="RIBONUCLEASE H"/>
    <property type="match status" value="1"/>
</dbReference>
<evidence type="ECO:0000256" key="1">
    <source>
        <dbReference type="ARBA" id="ARBA00010879"/>
    </source>
</evidence>
<dbReference type="Pfam" id="PF17919">
    <property type="entry name" value="RT_RNaseH_2"/>
    <property type="match status" value="1"/>
</dbReference>
<dbReference type="InterPro" id="IPR050951">
    <property type="entry name" value="Retrovirus_Pol_polyprotein"/>
</dbReference>
<protein>
    <recommendedName>
        <fullName evidence="2">ribonuclease H</fullName>
        <ecNumber evidence="2">3.1.26.4</ecNumber>
    </recommendedName>
</protein>
<evidence type="ECO:0000256" key="3">
    <source>
        <dbReference type="SAM" id="MobiDB-lite"/>
    </source>
</evidence>
<proteinExistence type="inferred from homology"/>
<dbReference type="InterPro" id="IPR021109">
    <property type="entry name" value="Peptidase_aspartic_dom_sf"/>
</dbReference>
<dbReference type="InterPro" id="IPR000477">
    <property type="entry name" value="RT_dom"/>
</dbReference>
<name>A0AAV2ME28_KNICA</name>
<gene>
    <name evidence="5" type="ORF">KC01_LOCUS38024</name>
</gene>
<evidence type="ECO:0000313" key="6">
    <source>
        <dbReference type="Proteomes" id="UP001497482"/>
    </source>
</evidence>
<dbReference type="SUPFAM" id="SSF56672">
    <property type="entry name" value="DNA/RNA polymerases"/>
    <property type="match status" value="1"/>
</dbReference>
<accession>A0AAV2ME28</accession>
<dbReference type="InterPro" id="IPR043128">
    <property type="entry name" value="Rev_trsase/Diguanyl_cyclase"/>
</dbReference>
<sequence length="784" mass="88081">MELDTGSAVSVMAHSDFVQYFGDQKLNSSSVLLKTYTGEKIKPLGVLPVEVQHNGQQCTLDLYIVKRGGPALWGRDWLRKLQLDWKSIKSLQVAPNTTDKSTEVKLETVLVAATPVFQDGIGTLKNIKGKIVLQDGAIPRFHKARPVPYAIRQKVEAELDRLEADGILSKVDWSPWATPIVPVAKKSGAVRVCGDFKITINPVLQAEQYPLPRIEDIFANLAGGKRFTKVDLAEAYLQMEIEEDSKMFLTINTLKGLYRYNRLVFGVASAPAIWQRAMDQVLQGIPGTQCYLDDIIVTGANDNEHLENLHKVLQRLQDYGLRARRDKCEFFKPCITYCGHTIDAQGLHKCKEKINAVMKAPQPQDVQQLRSFLGFINYYHRFMPNLSTVLHPLNELLQAERKWKWTKECEQAFQEVKRLVTSETVLTHYDPSLPVKLACDASPYAARMQRWALFLGGHRYKIEFKSTLNHANADGLSRLPLDTATGTKGDKESVAMFTLMQIESLPVTAEMIERETRKDATLSQVYKATQTGWAASERSFLAPYFQRRDELAIDSGCLMWGMRIIIPTKQKLANVLFAYRNATHATTNRTPAMLFLGRGLRSRLDLLKPNLRRTVMDRQIKQGKGTHNRETRQLEIGQTVLARDYRGEHKWIPGIIRERQGPLSYTVEVAPDTIWRRHLDQLRGSEVRTAAEMVDPAASFIAAQGDLSLPTASATPETMSLPSSTAGQDSRNLQSSDSDMGCLPSPGPPLTPRIGLPRAGASPAVTPERPYPMRTHRPPKRLSF</sequence>
<reference evidence="5 6" key="1">
    <citation type="submission" date="2024-04" db="EMBL/GenBank/DDBJ databases">
        <authorList>
            <person name="Waldvogel A.-M."/>
            <person name="Schoenle A."/>
        </authorList>
    </citation>
    <scope>NUCLEOTIDE SEQUENCE [LARGE SCALE GENOMIC DNA]</scope>
</reference>
<comment type="similarity">
    <text evidence="1">Belongs to the beta type-B retroviral polymerase family. HERV class-II K(HML-2) pol subfamily.</text>
</comment>
<dbReference type="CDD" id="cd01647">
    <property type="entry name" value="RT_LTR"/>
    <property type="match status" value="1"/>
</dbReference>
<dbReference type="FunFam" id="3.30.70.270:FF:000026">
    <property type="entry name" value="Transposon Ty3-G Gag-Pol polyprotein"/>
    <property type="match status" value="1"/>
</dbReference>
<dbReference type="Gene3D" id="3.10.10.10">
    <property type="entry name" value="HIV Type 1 Reverse Transcriptase, subunit A, domain 1"/>
    <property type="match status" value="1"/>
</dbReference>
<evidence type="ECO:0000256" key="2">
    <source>
        <dbReference type="ARBA" id="ARBA00012180"/>
    </source>
</evidence>
<evidence type="ECO:0000259" key="4">
    <source>
        <dbReference type="PROSITE" id="PS50878"/>
    </source>
</evidence>
<feature type="region of interest" description="Disordered" evidence="3">
    <location>
        <begin position="711"/>
        <end position="784"/>
    </location>
</feature>
<feature type="compositionally biased region" description="Basic residues" evidence="3">
    <location>
        <begin position="774"/>
        <end position="784"/>
    </location>
</feature>
<dbReference type="Proteomes" id="UP001497482">
    <property type="component" value="Chromosome 7"/>
</dbReference>
<dbReference type="GO" id="GO:0004523">
    <property type="term" value="F:RNA-DNA hybrid ribonuclease activity"/>
    <property type="evidence" value="ECO:0007669"/>
    <property type="project" value="UniProtKB-EC"/>
</dbReference>
<dbReference type="SUPFAM" id="SSF50630">
    <property type="entry name" value="Acid proteases"/>
    <property type="match status" value="1"/>
</dbReference>
<dbReference type="Gene3D" id="3.30.70.270">
    <property type="match status" value="2"/>
</dbReference>
<dbReference type="EC" id="3.1.26.4" evidence="2"/>
<keyword evidence="6" id="KW-1185">Reference proteome</keyword>
<feature type="domain" description="Reverse transcriptase" evidence="4">
    <location>
        <begin position="164"/>
        <end position="342"/>
    </location>
</feature>
<dbReference type="Gene3D" id="2.40.70.10">
    <property type="entry name" value="Acid Proteases"/>
    <property type="match status" value="1"/>
</dbReference>
<dbReference type="PANTHER" id="PTHR37984">
    <property type="entry name" value="PROTEIN CBG26694"/>
    <property type="match status" value="1"/>
</dbReference>
<dbReference type="EMBL" id="OZ035829">
    <property type="protein sequence ID" value="CAL1611628.1"/>
    <property type="molecule type" value="Genomic_DNA"/>
</dbReference>
<dbReference type="PROSITE" id="PS50878">
    <property type="entry name" value="RT_POL"/>
    <property type="match status" value="1"/>
</dbReference>
<dbReference type="Pfam" id="PF00078">
    <property type="entry name" value="RVT_1"/>
    <property type="match status" value="1"/>
</dbReference>
<dbReference type="AlphaFoldDB" id="A0AAV2ME28"/>
<evidence type="ECO:0000313" key="5">
    <source>
        <dbReference type="EMBL" id="CAL1611628.1"/>
    </source>
</evidence>